<dbReference type="InterPro" id="IPR050500">
    <property type="entry name" value="Phos_Acetyltrans/Butyryltrans"/>
</dbReference>
<feature type="domain" description="Phosphate acetyl/butaryl transferase" evidence="3">
    <location>
        <begin position="74"/>
        <end position="168"/>
    </location>
</feature>
<dbReference type="AlphaFoldDB" id="A0A0S7WF88"/>
<dbReference type="InterPro" id="IPR002505">
    <property type="entry name" value="PTA_PTB"/>
</dbReference>
<evidence type="ECO:0000256" key="1">
    <source>
        <dbReference type="ARBA" id="ARBA00022679"/>
    </source>
</evidence>
<dbReference type="Pfam" id="PF01515">
    <property type="entry name" value="PTA_PTB"/>
    <property type="match status" value="1"/>
</dbReference>
<reference evidence="4 5" key="1">
    <citation type="journal article" date="2015" name="Microbiome">
        <title>Genomic resolution of linkages in carbon, nitrogen, and sulfur cycling among widespread estuary sediment bacteria.</title>
        <authorList>
            <person name="Baker B.J."/>
            <person name="Lazar C.S."/>
            <person name="Teske A.P."/>
            <person name="Dick G.J."/>
        </authorList>
    </citation>
    <scope>NUCLEOTIDE SEQUENCE [LARGE SCALE GENOMIC DNA]</scope>
    <source>
        <strain evidence="4">DG_26</strain>
    </source>
</reference>
<evidence type="ECO:0000313" key="5">
    <source>
        <dbReference type="Proteomes" id="UP000051124"/>
    </source>
</evidence>
<gene>
    <name evidence="4" type="ORF">AMJ40_06810</name>
</gene>
<protein>
    <recommendedName>
        <fullName evidence="3">Phosphate acetyl/butaryl transferase domain-containing protein</fullName>
    </recommendedName>
</protein>
<dbReference type="Gene3D" id="3.40.718.10">
    <property type="entry name" value="Isopropylmalate Dehydrogenase"/>
    <property type="match status" value="1"/>
</dbReference>
<dbReference type="SUPFAM" id="SSF53659">
    <property type="entry name" value="Isocitrate/Isopropylmalate dehydrogenase-like"/>
    <property type="match status" value="1"/>
</dbReference>
<evidence type="ECO:0000313" key="4">
    <source>
        <dbReference type="EMBL" id="KPJ48821.1"/>
    </source>
</evidence>
<keyword evidence="2" id="KW-0012">Acyltransferase</keyword>
<sequence>MRNFDQLLDSARKKTLKRVAVAVAQDPAAIEAVKRANDEGIAVAVLIGDERKIVELGGEDFEIIDIKDKYECALRACELIRDKRADMIMKGYLPTPSFLKAILDKERGLRTGRTLSHCAVLELDSYPKLLLITDGGMCLRPDLKTKLDIIKNAIDLAQSLGIEQPKVAV</sequence>
<dbReference type="EMBL" id="LIZT01000094">
    <property type="protein sequence ID" value="KPJ48821.1"/>
    <property type="molecule type" value="Genomic_DNA"/>
</dbReference>
<dbReference type="PANTHER" id="PTHR43356:SF2">
    <property type="entry name" value="PHOSPHATE ACETYLTRANSFERASE"/>
    <property type="match status" value="1"/>
</dbReference>
<accession>A0A0S7WF88</accession>
<proteinExistence type="predicted"/>
<evidence type="ECO:0000259" key="3">
    <source>
        <dbReference type="Pfam" id="PF01515"/>
    </source>
</evidence>
<dbReference type="PANTHER" id="PTHR43356">
    <property type="entry name" value="PHOSPHATE ACETYLTRANSFERASE"/>
    <property type="match status" value="1"/>
</dbReference>
<dbReference type="Proteomes" id="UP000051124">
    <property type="component" value="Unassembled WGS sequence"/>
</dbReference>
<comment type="caution">
    <text evidence="4">The sequence shown here is derived from an EMBL/GenBank/DDBJ whole genome shotgun (WGS) entry which is preliminary data.</text>
</comment>
<evidence type="ECO:0000256" key="2">
    <source>
        <dbReference type="ARBA" id="ARBA00023315"/>
    </source>
</evidence>
<dbReference type="GO" id="GO:0016746">
    <property type="term" value="F:acyltransferase activity"/>
    <property type="evidence" value="ECO:0007669"/>
    <property type="project" value="UniProtKB-KW"/>
</dbReference>
<keyword evidence="1" id="KW-0808">Transferase</keyword>
<organism evidence="4 5">
    <name type="scientific">candidate division TA06 bacterium DG_26</name>
    <dbReference type="NCBI Taxonomy" id="1703771"/>
    <lineage>
        <taxon>Bacteria</taxon>
        <taxon>Bacteria division TA06</taxon>
    </lineage>
</organism>
<name>A0A0S7WF88_UNCT6</name>
<feature type="non-terminal residue" evidence="4">
    <location>
        <position position="169"/>
    </location>
</feature>